<evidence type="ECO:0000313" key="4">
    <source>
        <dbReference type="Proteomes" id="UP000045706"/>
    </source>
</evidence>
<reference evidence="3 4" key="1">
    <citation type="submission" date="2015-05" db="EMBL/GenBank/DDBJ databases">
        <authorList>
            <person name="Fogelqvist Johan"/>
        </authorList>
    </citation>
    <scope>NUCLEOTIDE SEQUENCE [LARGE SCALE GENOMIC DNA]</scope>
    <source>
        <strain evidence="2">VL1</strain>
        <strain evidence="1">VL2</strain>
    </source>
</reference>
<sequence length="143" mass="16010">MPATSKFVTRYASVVDVPVKNIWGLLASWGSEQLWMPDCTSSSLEGFGIGSIRELLFTTRPGITTRETLVAVDAENYTIRFQVDISVIKDALQYGNIKLTPVNETQTEVIWWGESDLDDETLKESLDKLYESFNIAIADNLKA</sequence>
<protein>
    <recommendedName>
        <fullName evidence="5">Bet v I/Major latex protein domain-containing protein</fullName>
    </recommendedName>
</protein>
<dbReference type="EMBL" id="CVQH01026638">
    <property type="protein sequence ID" value="CRK40932.1"/>
    <property type="molecule type" value="Genomic_DNA"/>
</dbReference>
<dbReference type="Pfam" id="PF10604">
    <property type="entry name" value="Polyketide_cyc2"/>
    <property type="match status" value="1"/>
</dbReference>
<evidence type="ECO:0000313" key="2">
    <source>
        <dbReference type="EMBL" id="CRK40932.1"/>
    </source>
</evidence>
<organism evidence="1 4">
    <name type="scientific">Verticillium longisporum</name>
    <name type="common">Verticillium dahliae var. longisporum</name>
    <dbReference type="NCBI Taxonomy" id="100787"/>
    <lineage>
        <taxon>Eukaryota</taxon>
        <taxon>Fungi</taxon>
        <taxon>Dikarya</taxon>
        <taxon>Ascomycota</taxon>
        <taxon>Pezizomycotina</taxon>
        <taxon>Sordariomycetes</taxon>
        <taxon>Hypocreomycetidae</taxon>
        <taxon>Glomerellales</taxon>
        <taxon>Plectosphaerellaceae</taxon>
        <taxon>Verticillium</taxon>
    </lineage>
</organism>
<name>A0A0G4L4W3_VERLO</name>
<dbReference type="EMBL" id="CVQI01007580">
    <property type="protein sequence ID" value="CRK17039.1"/>
    <property type="molecule type" value="Genomic_DNA"/>
</dbReference>
<accession>A0A0G4L4W3</accession>
<dbReference type="SUPFAM" id="SSF55961">
    <property type="entry name" value="Bet v1-like"/>
    <property type="match status" value="1"/>
</dbReference>
<evidence type="ECO:0008006" key="5">
    <source>
        <dbReference type="Google" id="ProtNLM"/>
    </source>
</evidence>
<evidence type="ECO:0000313" key="3">
    <source>
        <dbReference type="Proteomes" id="UP000044602"/>
    </source>
</evidence>
<gene>
    <name evidence="2" type="ORF">BN1708_008383</name>
    <name evidence="1" type="ORF">BN1723_017508</name>
</gene>
<dbReference type="Proteomes" id="UP000045706">
    <property type="component" value="Unassembled WGS sequence"/>
</dbReference>
<dbReference type="InterPro" id="IPR023393">
    <property type="entry name" value="START-like_dom_sf"/>
</dbReference>
<dbReference type="Proteomes" id="UP000044602">
    <property type="component" value="Unassembled WGS sequence"/>
</dbReference>
<dbReference type="STRING" id="100787.A0A0G4L4W3"/>
<feature type="non-terminal residue" evidence="1">
    <location>
        <position position="143"/>
    </location>
</feature>
<dbReference type="Gene3D" id="3.30.530.20">
    <property type="match status" value="1"/>
</dbReference>
<evidence type="ECO:0000313" key="1">
    <source>
        <dbReference type="EMBL" id="CRK17039.1"/>
    </source>
</evidence>
<dbReference type="InterPro" id="IPR019587">
    <property type="entry name" value="Polyketide_cyclase/dehydratase"/>
</dbReference>
<proteinExistence type="predicted"/>
<keyword evidence="3" id="KW-1185">Reference proteome</keyword>
<dbReference type="AlphaFoldDB" id="A0A0G4L4W3"/>
<dbReference type="CDD" id="cd07821">
    <property type="entry name" value="PYR_PYL_RCAR_like"/>
    <property type="match status" value="1"/>
</dbReference>